<proteinExistence type="predicted"/>
<protein>
    <submittedName>
        <fullName evidence="1">Uncharacterized protein</fullName>
    </submittedName>
</protein>
<dbReference type="Proteomes" id="UP000070319">
    <property type="component" value="Unassembled WGS sequence"/>
</dbReference>
<dbReference type="AlphaFoldDB" id="A0A139LMQ1"/>
<name>A0A139LMQ1_9BACE</name>
<evidence type="ECO:0000313" key="1">
    <source>
        <dbReference type="EMBL" id="KXT52699.1"/>
    </source>
</evidence>
<gene>
    <name evidence="1" type="ORF">HMPREF2531_01535</name>
</gene>
<evidence type="ECO:0000313" key="2">
    <source>
        <dbReference type="Proteomes" id="UP000070319"/>
    </source>
</evidence>
<comment type="caution">
    <text evidence="1">The sequence shown here is derived from an EMBL/GenBank/DDBJ whole genome shotgun (WGS) entry which is preliminary data.</text>
</comment>
<sequence length="41" mass="4553">MAEDIKYQINGLPADNIVNIIGSDAGRRSGKGAWHVDEERR</sequence>
<reference evidence="1 2" key="1">
    <citation type="submission" date="2016-02" db="EMBL/GenBank/DDBJ databases">
        <authorList>
            <person name="Wen L."/>
            <person name="He K."/>
            <person name="Yang H."/>
        </authorList>
    </citation>
    <scope>NUCLEOTIDE SEQUENCE [LARGE SCALE GENOMIC DNA]</scope>
    <source>
        <strain evidence="1 2">KLE1704</strain>
    </source>
</reference>
<dbReference type="PATRIC" id="fig|329854.7.peg.1565"/>
<dbReference type="RefSeq" id="WP_007211255.1">
    <property type="nucleotide sequence ID" value="NZ_KQ968690.1"/>
</dbReference>
<dbReference type="EMBL" id="LTDF01000064">
    <property type="protein sequence ID" value="KXT52699.1"/>
    <property type="molecule type" value="Genomic_DNA"/>
</dbReference>
<organism evidence="1">
    <name type="scientific">Bacteroides intestinalis</name>
    <dbReference type="NCBI Taxonomy" id="329854"/>
    <lineage>
        <taxon>Bacteria</taxon>
        <taxon>Pseudomonadati</taxon>
        <taxon>Bacteroidota</taxon>
        <taxon>Bacteroidia</taxon>
        <taxon>Bacteroidales</taxon>
        <taxon>Bacteroidaceae</taxon>
        <taxon>Bacteroides</taxon>
    </lineage>
</organism>
<accession>A0A139LMQ1</accession>